<feature type="transmembrane region" description="Helical" evidence="7">
    <location>
        <begin position="181"/>
        <end position="204"/>
    </location>
</feature>
<dbReference type="GO" id="GO:0046983">
    <property type="term" value="F:protein dimerization activity"/>
    <property type="evidence" value="ECO:0007669"/>
    <property type="project" value="InterPro"/>
</dbReference>
<comment type="caution">
    <text evidence="9">The sequence shown here is derived from an EMBL/GenBank/DDBJ whole genome shotgun (WGS) entry which is preliminary data.</text>
</comment>
<organism evidence="9 10">
    <name type="scientific">Blastopirellula marina</name>
    <dbReference type="NCBI Taxonomy" id="124"/>
    <lineage>
        <taxon>Bacteria</taxon>
        <taxon>Pseudomonadati</taxon>
        <taxon>Planctomycetota</taxon>
        <taxon>Planctomycetia</taxon>
        <taxon>Pirellulales</taxon>
        <taxon>Pirellulaceae</taxon>
        <taxon>Blastopirellula</taxon>
    </lineage>
</organism>
<dbReference type="GO" id="GO:0003700">
    <property type="term" value="F:DNA-binding transcription factor activity"/>
    <property type="evidence" value="ECO:0007669"/>
    <property type="project" value="InterPro"/>
</dbReference>
<evidence type="ECO:0000313" key="10">
    <source>
        <dbReference type="Proteomes" id="UP000237819"/>
    </source>
</evidence>
<evidence type="ECO:0000256" key="3">
    <source>
        <dbReference type="ARBA" id="ARBA00022692"/>
    </source>
</evidence>
<feature type="transmembrane region" description="Helical" evidence="7">
    <location>
        <begin position="109"/>
        <end position="131"/>
    </location>
</feature>
<dbReference type="InterPro" id="IPR037294">
    <property type="entry name" value="ABC_BtuC-like"/>
</dbReference>
<dbReference type="GO" id="GO:0043190">
    <property type="term" value="C:ATP-binding cassette (ABC) transporter complex"/>
    <property type="evidence" value="ECO:0007669"/>
    <property type="project" value="InterPro"/>
</dbReference>
<evidence type="ECO:0000256" key="6">
    <source>
        <dbReference type="RuleBase" id="RU003943"/>
    </source>
</evidence>
<dbReference type="Gene3D" id="1.10.10.10">
    <property type="entry name" value="Winged helix-like DNA-binding domain superfamily/Winged helix DNA-binding domain"/>
    <property type="match status" value="1"/>
</dbReference>
<proteinExistence type="inferred from homology"/>
<evidence type="ECO:0000256" key="7">
    <source>
        <dbReference type="SAM" id="Phobius"/>
    </source>
</evidence>
<evidence type="ECO:0000256" key="4">
    <source>
        <dbReference type="ARBA" id="ARBA00022989"/>
    </source>
</evidence>
<evidence type="ECO:0000259" key="8">
    <source>
        <dbReference type="Pfam" id="PF02742"/>
    </source>
</evidence>
<reference evidence="9 10" key="1">
    <citation type="submission" date="2018-02" db="EMBL/GenBank/DDBJ databases">
        <title>Comparative genomes isolates from brazilian mangrove.</title>
        <authorList>
            <person name="Araujo J.E."/>
            <person name="Taketani R.G."/>
            <person name="Silva M.C.P."/>
            <person name="Loureco M.V."/>
            <person name="Andreote F.D."/>
        </authorList>
    </citation>
    <scope>NUCLEOTIDE SEQUENCE [LARGE SCALE GENOMIC DNA]</scope>
    <source>
        <strain evidence="9 10">Nap-Phe MGV</strain>
    </source>
</reference>
<dbReference type="InterPro" id="IPR022689">
    <property type="entry name" value="Iron_dep_repressor"/>
</dbReference>
<dbReference type="Proteomes" id="UP000237819">
    <property type="component" value="Unassembled WGS sequence"/>
</dbReference>
<feature type="transmembrane region" description="Helical" evidence="7">
    <location>
        <begin position="53"/>
        <end position="70"/>
    </location>
</feature>
<keyword evidence="6" id="KW-0813">Transport</keyword>
<dbReference type="SUPFAM" id="SSF47979">
    <property type="entry name" value="Iron-dependent repressor protein, dimerization domain"/>
    <property type="match status" value="1"/>
</dbReference>
<feature type="transmembrane region" description="Helical" evidence="7">
    <location>
        <begin position="267"/>
        <end position="288"/>
    </location>
</feature>
<dbReference type="AlphaFoldDB" id="A0A2S8GQP2"/>
<dbReference type="GO" id="GO:0055085">
    <property type="term" value="P:transmembrane transport"/>
    <property type="evidence" value="ECO:0007669"/>
    <property type="project" value="InterPro"/>
</dbReference>
<dbReference type="Pfam" id="PF02742">
    <property type="entry name" value="Fe_dep_repr_C"/>
    <property type="match status" value="1"/>
</dbReference>
<dbReference type="EMBL" id="PUHZ01000008">
    <property type="protein sequence ID" value="PQO46737.1"/>
    <property type="molecule type" value="Genomic_DNA"/>
</dbReference>
<evidence type="ECO:0000256" key="2">
    <source>
        <dbReference type="ARBA" id="ARBA00008034"/>
    </source>
</evidence>
<feature type="transmembrane region" description="Helical" evidence="7">
    <location>
        <begin position="210"/>
        <end position="231"/>
    </location>
</feature>
<dbReference type="PANTHER" id="PTHR30477">
    <property type="entry name" value="ABC-TRANSPORTER METAL-BINDING PROTEIN"/>
    <property type="match status" value="1"/>
</dbReference>
<comment type="similarity">
    <text evidence="2 6">Belongs to the ABC-3 integral membrane protein family.</text>
</comment>
<accession>A0A2S8GQP2</accession>
<keyword evidence="5 7" id="KW-0472">Membrane</keyword>
<dbReference type="InterPro" id="IPR036388">
    <property type="entry name" value="WH-like_DNA-bd_sf"/>
</dbReference>
<feature type="transmembrane region" description="Helical" evidence="7">
    <location>
        <begin position="151"/>
        <end position="169"/>
    </location>
</feature>
<dbReference type="GO" id="GO:0046914">
    <property type="term" value="F:transition metal ion binding"/>
    <property type="evidence" value="ECO:0007669"/>
    <property type="project" value="InterPro"/>
</dbReference>
<dbReference type="InterPro" id="IPR036421">
    <property type="entry name" value="Fe_dep_repressor_sf"/>
</dbReference>
<dbReference type="CDD" id="cd06550">
    <property type="entry name" value="TM_ABC_iron-siderophores_like"/>
    <property type="match status" value="1"/>
</dbReference>
<name>A0A2S8GQP2_9BACT</name>
<evidence type="ECO:0000256" key="5">
    <source>
        <dbReference type="ARBA" id="ARBA00023136"/>
    </source>
</evidence>
<protein>
    <submittedName>
        <fullName evidence="9">Metal ABC transporter permease</fullName>
    </submittedName>
</protein>
<dbReference type="InterPro" id="IPR001367">
    <property type="entry name" value="Fe_dep_repressor"/>
</dbReference>
<comment type="subcellular location">
    <subcellularLocation>
        <location evidence="6">Cell membrane</location>
        <topology evidence="6">Multi-pass membrane protein</topology>
    </subcellularLocation>
    <subcellularLocation>
        <location evidence="1">Membrane</location>
        <topology evidence="1">Multi-pass membrane protein</topology>
    </subcellularLocation>
</comment>
<dbReference type="SUPFAM" id="SSF81345">
    <property type="entry name" value="ABC transporter involved in vitamin B12 uptake, BtuC"/>
    <property type="match status" value="1"/>
</dbReference>
<feature type="transmembrane region" description="Helical" evidence="7">
    <location>
        <begin position="76"/>
        <end position="97"/>
    </location>
</feature>
<feature type="transmembrane region" description="Helical" evidence="7">
    <location>
        <begin position="20"/>
        <end position="41"/>
    </location>
</feature>
<dbReference type="SMART" id="SM00529">
    <property type="entry name" value="HTH_DTXR"/>
    <property type="match status" value="1"/>
</dbReference>
<evidence type="ECO:0000256" key="1">
    <source>
        <dbReference type="ARBA" id="ARBA00004141"/>
    </source>
</evidence>
<dbReference type="Gene3D" id="1.10.3470.10">
    <property type="entry name" value="ABC transporter involved in vitamin B12 uptake, BtuC"/>
    <property type="match status" value="1"/>
</dbReference>
<feature type="domain" description="Iron dependent repressor metal binding and dimerisation" evidence="8">
    <location>
        <begin position="357"/>
        <end position="425"/>
    </location>
</feature>
<dbReference type="OrthoDB" id="9788905at2"/>
<keyword evidence="3 6" id="KW-0812">Transmembrane</keyword>
<dbReference type="PANTHER" id="PTHR30477:SF13">
    <property type="entry name" value="IRON TRANSPORT SYSTEM MEMBRANE PROTEIN HI_0360-RELATED"/>
    <property type="match status" value="1"/>
</dbReference>
<keyword evidence="4 7" id="KW-1133">Transmembrane helix</keyword>
<dbReference type="Pfam" id="PF00950">
    <property type="entry name" value="ABC-3"/>
    <property type="match status" value="1"/>
</dbReference>
<gene>
    <name evidence="9" type="ORF">C5Y93_07845</name>
</gene>
<dbReference type="RefSeq" id="WP_105334863.1">
    <property type="nucleotide sequence ID" value="NZ_PUHZ01000008.1"/>
</dbReference>
<dbReference type="GO" id="GO:0010043">
    <property type="term" value="P:response to zinc ion"/>
    <property type="evidence" value="ECO:0007669"/>
    <property type="project" value="TreeGrafter"/>
</dbReference>
<sequence length="513" mass="55910">MNFLYDLFVEPLASGGYLLRAMFAGSLVAIASSMIGCFIVLRRMAFLGDAISHSMLAGVVGGYLVMKLIAGEEAHFGAMILGALLSGFVTVLLIGFVSRASRIKDDTAIGIMYTGIFAFGGAMASVFSSEIHVDLMHMVMGDVLVVDAERLWMMGTVTAIVLFVVILFYRQLQLTSFDPIMAASVGVSATLVGYLLTACTSLVVVSAVSIVGIIQVVGLLITPAAAAYLLCDRLSRMLALAAVLGVSSVVLGVYASAWFNIGAGSSIVMAGTLQFMAILVFAPHNGLLAGTLRRWRQAPQHIIEDVLGCLRRDETHATKFETIRAYVHTHPSVLRRVLQRMTALALLERTPEGFILTDAGHLEARRLMRAHRIWETYLQRVGMPEESLHDRAHLLEHLNDEATVDYLDDRLGHPTRDPHGQEIPEDFVDLIPGAEVKASLLRDGYRGAITAIVGDHQDERIAVGDMIVAGPREEDDTIWTFRLPSGEQLKLDHDSADELIVRLADPPHEAPRN</sequence>
<evidence type="ECO:0000313" key="9">
    <source>
        <dbReference type="EMBL" id="PQO46737.1"/>
    </source>
</evidence>
<dbReference type="InterPro" id="IPR001626">
    <property type="entry name" value="ABC_TroCD"/>
</dbReference>
<feature type="transmembrane region" description="Helical" evidence="7">
    <location>
        <begin position="238"/>
        <end position="261"/>
    </location>
</feature>